<keyword evidence="8" id="KW-0653">Protein transport</keyword>
<dbReference type="InterPro" id="IPR003960">
    <property type="entry name" value="ATPase_AAA_CS"/>
</dbReference>
<dbReference type="PROSITE" id="PS00674">
    <property type="entry name" value="AAA"/>
    <property type="match status" value="1"/>
</dbReference>
<evidence type="ECO:0000256" key="6">
    <source>
        <dbReference type="ARBA" id="ARBA00022801"/>
    </source>
</evidence>
<organism evidence="15 16">
    <name type="scientific">Latimeria chalumnae</name>
    <name type="common">Coelacanth</name>
    <dbReference type="NCBI Taxonomy" id="7897"/>
    <lineage>
        <taxon>Eukaryota</taxon>
        <taxon>Metazoa</taxon>
        <taxon>Chordata</taxon>
        <taxon>Craniata</taxon>
        <taxon>Vertebrata</taxon>
        <taxon>Euteleostomi</taxon>
        <taxon>Coelacanthiformes</taxon>
        <taxon>Coelacanthidae</taxon>
        <taxon>Latimeria</taxon>
    </lineage>
</organism>
<dbReference type="Pfam" id="PF09262">
    <property type="entry name" value="PEX-1N"/>
    <property type="match status" value="1"/>
</dbReference>
<feature type="compositionally biased region" description="Basic and acidic residues" evidence="13">
    <location>
        <begin position="223"/>
        <end position="239"/>
    </location>
</feature>
<dbReference type="HOGENOM" id="CLU_000688_1_1_1"/>
<dbReference type="InterPro" id="IPR029067">
    <property type="entry name" value="CDC48_domain_2-like_sf"/>
</dbReference>
<evidence type="ECO:0000259" key="14">
    <source>
        <dbReference type="SMART" id="SM00382"/>
    </source>
</evidence>
<feature type="compositionally biased region" description="Low complexity" evidence="13">
    <location>
        <begin position="181"/>
        <end position="191"/>
    </location>
</feature>
<comment type="catalytic activity">
    <reaction evidence="12">
        <text>ATP + H2O = ADP + phosphate + H(+)</text>
        <dbReference type="Rhea" id="RHEA:13065"/>
        <dbReference type="ChEBI" id="CHEBI:15377"/>
        <dbReference type="ChEBI" id="CHEBI:15378"/>
        <dbReference type="ChEBI" id="CHEBI:30616"/>
        <dbReference type="ChEBI" id="CHEBI:43474"/>
        <dbReference type="ChEBI" id="CHEBI:456216"/>
    </reaction>
    <physiologicalReaction direction="left-to-right" evidence="12">
        <dbReference type="Rhea" id="RHEA:13066"/>
    </physiologicalReaction>
</comment>
<dbReference type="EMBL" id="AFYH01132942">
    <property type="status" value="NOT_ANNOTATED_CDS"/>
    <property type="molecule type" value="Genomic_DNA"/>
</dbReference>
<dbReference type="Gene3D" id="3.40.50.300">
    <property type="entry name" value="P-loop containing nucleotide triphosphate hydrolases"/>
    <property type="match status" value="2"/>
</dbReference>
<evidence type="ECO:0000256" key="9">
    <source>
        <dbReference type="ARBA" id="ARBA00023136"/>
    </source>
</evidence>
<keyword evidence="4" id="KW-0962">Peroxisome biogenesis</keyword>
<keyword evidence="6" id="KW-0378">Hydrolase</keyword>
<dbReference type="FunCoup" id="H3AQD0">
    <property type="interactions" value="2450"/>
</dbReference>
<dbReference type="EMBL" id="AFYH01132940">
    <property type="status" value="NOT_ANNOTATED_CDS"/>
    <property type="molecule type" value="Genomic_DNA"/>
</dbReference>
<reference evidence="15" key="3">
    <citation type="submission" date="2025-09" db="UniProtKB">
        <authorList>
            <consortium name="Ensembl"/>
        </authorList>
    </citation>
    <scope>IDENTIFICATION</scope>
</reference>
<evidence type="ECO:0000256" key="2">
    <source>
        <dbReference type="ARBA" id="ARBA00006914"/>
    </source>
</evidence>
<dbReference type="FunFam" id="3.40.50.300:FF:001852">
    <property type="entry name" value="Peroxisomal biogenesis factor 1"/>
    <property type="match status" value="1"/>
</dbReference>
<reference evidence="16" key="1">
    <citation type="submission" date="2011-08" db="EMBL/GenBank/DDBJ databases">
        <title>The draft genome of Latimeria chalumnae.</title>
        <authorList>
            <person name="Di Palma F."/>
            <person name="Alfoldi J."/>
            <person name="Johnson J."/>
            <person name="Berlin A."/>
            <person name="Gnerre S."/>
            <person name="Jaffe D."/>
            <person name="MacCallum I."/>
            <person name="Young S."/>
            <person name="Walker B.J."/>
            <person name="Lander E."/>
            <person name="Lindblad-Toh K."/>
        </authorList>
    </citation>
    <scope>NUCLEOTIDE SEQUENCE [LARGE SCALE GENOMIC DNA]</scope>
    <source>
        <strain evidence="16">Wild caught</strain>
    </source>
</reference>
<dbReference type="Pfam" id="PF00004">
    <property type="entry name" value="AAA"/>
    <property type="match status" value="2"/>
</dbReference>
<dbReference type="EMBL" id="AFYH01132945">
    <property type="status" value="NOT_ANNOTATED_CDS"/>
    <property type="molecule type" value="Genomic_DNA"/>
</dbReference>
<dbReference type="SMART" id="SM00382">
    <property type="entry name" value="AAA"/>
    <property type="match status" value="2"/>
</dbReference>
<evidence type="ECO:0000256" key="8">
    <source>
        <dbReference type="ARBA" id="ARBA00022927"/>
    </source>
</evidence>
<dbReference type="PANTHER" id="PTHR23077">
    <property type="entry name" value="AAA-FAMILY ATPASE"/>
    <property type="match status" value="1"/>
</dbReference>
<dbReference type="eggNOG" id="KOG0735">
    <property type="taxonomic scope" value="Eukaryota"/>
</dbReference>
<dbReference type="InterPro" id="IPR009010">
    <property type="entry name" value="Asp_de-COase-like_dom_sf"/>
</dbReference>
<dbReference type="FunFam" id="3.40.50.300:FF:000966">
    <property type="entry name" value="Peroxisomal biogenesis factor 1"/>
    <property type="match status" value="1"/>
</dbReference>
<dbReference type="SUPFAM" id="SSF54585">
    <property type="entry name" value="Cdc48 domain 2-like"/>
    <property type="match status" value="1"/>
</dbReference>
<evidence type="ECO:0000256" key="4">
    <source>
        <dbReference type="ARBA" id="ARBA00022593"/>
    </source>
</evidence>
<dbReference type="InterPro" id="IPR027417">
    <property type="entry name" value="P-loop_NTPase"/>
</dbReference>
<dbReference type="Proteomes" id="UP000008672">
    <property type="component" value="Unassembled WGS sequence"/>
</dbReference>
<dbReference type="Bgee" id="ENSLACG00000010431">
    <property type="expression patterns" value="Expressed in chordate pharynx and 2 other cell types or tissues"/>
</dbReference>
<feature type="region of interest" description="Disordered" evidence="13">
    <location>
        <begin position="1093"/>
        <end position="1113"/>
    </location>
</feature>
<evidence type="ECO:0000256" key="10">
    <source>
        <dbReference type="ARBA" id="ARBA00032509"/>
    </source>
</evidence>
<dbReference type="SUPFAM" id="SSF50692">
    <property type="entry name" value="ADC-like"/>
    <property type="match status" value="1"/>
</dbReference>
<keyword evidence="16" id="KW-1185">Reference proteome</keyword>
<evidence type="ECO:0000313" key="16">
    <source>
        <dbReference type="Proteomes" id="UP000008672"/>
    </source>
</evidence>
<comment type="similarity">
    <text evidence="2">Belongs to the AAA ATPase family.</text>
</comment>
<feature type="region of interest" description="Disordered" evidence="13">
    <location>
        <begin position="180"/>
        <end position="239"/>
    </location>
</feature>
<dbReference type="GO" id="GO:0005524">
    <property type="term" value="F:ATP binding"/>
    <property type="evidence" value="ECO:0007669"/>
    <property type="project" value="UniProtKB-KW"/>
</dbReference>
<keyword evidence="7" id="KW-0067">ATP-binding</keyword>
<feature type="domain" description="AAA+ ATPase" evidence="14">
    <location>
        <begin position="882"/>
        <end position="1018"/>
    </location>
</feature>
<keyword evidence="3" id="KW-0813">Transport</keyword>
<dbReference type="InterPro" id="IPR041569">
    <property type="entry name" value="AAA_lid_3"/>
</dbReference>
<evidence type="ECO:0000256" key="11">
    <source>
        <dbReference type="ARBA" id="ARBA00034532"/>
    </source>
</evidence>
<dbReference type="Gene3D" id="2.40.40.20">
    <property type="match status" value="1"/>
</dbReference>
<dbReference type="CDD" id="cd19526">
    <property type="entry name" value="RecA-like_PEX1_r2"/>
    <property type="match status" value="1"/>
</dbReference>
<dbReference type="STRING" id="7897.ENSLACP00000011851"/>
<dbReference type="GO" id="GO:0016558">
    <property type="term" value="P:protein import into peroxisome matrix"/>
    <property type="evidence" value="ECO:0007669"/>
    <property type="project" value="TreeGrafter"/>
</dbReference>
<dbReference type="PANTHER" id="PTHR23077:SF12">
    <property type="entry name" value="PEROXISOMAL ATPASE PEX1"/>
    <property type="match status" value="1"/>
</dbReference>
<dbReference type="InterPro" id="IPR003593">
    <property type="entry name" value="AAA+_ATPase"/>
</dbReference>
<protein>
    <recommendedName>
        <fullName evidence="11">Peroxisomal ATPase PEX1</fullName>
    </recommendedName>
    <alternativeName>
        <fullName evidence="10">Peroxin-1</fullName>
    </alternativeName>
</protein>
<keyword evidence="9" id="KW-0472">Membrane</keyword>
<dbReference type="EMBL" id="AFYH01132944">
    <property type="status" value="NOT_ANNOTATED_CDS"/>
    <property type="molecule type" value="Genomic_DNA"/>
</dbReference>
<dbReference type="InterPro" id="IPR050168">
    <property type="entry name" value="AAA_ATPase_domain"/>
</dbReference>
<dbReference type="Gene3D" id="3.10.330.10">
    <property type="match status" value="1"/>
</dbReference>
<dbReference type="EMBL" id="AFYH01132941">
    <property type="status" value="NOT_ANNOTATED_CDS"/>
    <property type="molecule type" value="Genomic_DNA"/>
</dbReference>
<proteinExistence type="inferred from homology"/>
<evidence type="ECO:0000256" key="7">
    <source>
        <dbReference type="ARBA" id="ARBA00022840"/>
    </source>
</evidence>
<evidence type="ECO:0000256" key="1">
    <source>
        <dbReference type="ARBA" id="ARBA00004370"/>
    </source>
</evidence>
<gene>
    <name evidence="15" type="primary">PEX1</name>
</gene>
<feature type="region of interest" description="Disordered" evidence="13">
    <location>
        <begin position="344"/>
        <end position="379"/>
    </location>
</feature>
<dbReference type="EMBL" id="AFYH01132943">
    <property type="status" value="NOT_ANNOTATED_CDS"/>
    <property type="molecule type" value="Genomic_DNA"/>
</dbReference>
<dbReference type="Gene3D" id="1.10.8.60">
    <property type="match status" value="2"/>
</dbReference>
<feature type="compositionally biased region" description="Basic and acidic residues" evidence="13">
    <location>
        <begin position="346"/>
        <end position="364"/>
    </location>
</feature>
<dbReference type="InParanoid" id="H3AQD0"/>
<evidence type="ECO:0000256" key="5">
    <source>
        <dbReference type="ARBA" id="ARBA00022741"/>
    </source>
</evidence>
<evidence type="ECO:0000256" key="13">
    <source>
        <dbReference type="SAM" id="MobiDB-lite"/>
    </source>
</evidence>
<dbReference type="Pfam" id="PF09263">
    <property type="entry name" value="PEX-2N"/>
    <property type="match status" value="1"/>
</dbReference>
<dbReference type="InterPro" id="IPR015343">
    <property type="entry name" value="PEX1-N-lobe"/>
</dbReference>
<evidence type="ECO:0000313" key="15">
    <source>
        <dbReference type="Ensembl" id="ENSLACP00000011851.1"/>
    </source>
</evidence>
<accession>H3AQD0</accession>
<feature type="domain" description="AAA+ ATPase" evidence="14">
    <location>
        <begin position="600"/>
        <end position="761"/>
    </location>
</feature>
<dbReference type="OMA" id="QGFVNIQ"/>
<keyword evidence="5" id="KW-0547">Nucleotide-binding</keyword>
<dbReference type="GO" id="GO:0005778">
    <property type="term" value="C:peroxisomal membrane"/>
    <property type="evidence" value="ECO:0007669"/>
    <property type="project" value="TreeGrafter"/>
</dbReference>
<dbReference type="Ensembl" id="ENSLACT00000011942.1">
    <property type="protein sequence ID" value="ENSLACP00000011851.1"/>
    <property type="gene ID" value="ENSLACG00000010431.1"/>
</dbReference>
<evidence type="ECO:0000256" key="3">
    <source>
        <dbReference type="ARBA" id="ARBA00022448"/>
    </source>
</evidence>
<dbReference type="GeneTree" id="ENSGT00550000075032"/>
<reference evidence="15" key="2">
    <citation type="submission" date="2025-08" db="UniProtKB">
        <authorList>
            <consortium name="Ensembl"/>
        </authorList>
    </citation>
    <scope>IDENTIFICATION</scope>
</reference>
<dbReference type="SUPFAM" id="SSF52540">
    <property type="entry name" value="P-loop containing nucleoside triphosphate hydrolases"/>
    <property type="match status" value="2"/>
</dbReference>
<dbReference type="GO" id="GO:0016887">
    <property type="term" value="F:ATP hydrolysis activity"/>
    <property type="evidence" value="ECO:0007669"/>
    <property type="project" value="InterPro"/>
</dbReference>
<dbReference type="Pfam" id="PF17862">
    <property type="entry name" value="AAA_lid_3"/>
    <property type="match status" value="1"/>
</dbReference>
<feature type="compositionally biased region" description="Polar residues" evidence="13">
    <location>
        <begin position="366"/>
        <end position="378"/>
    </location>
</feature>
<dbReference type="FunFam" id="3.10.330.10:FF:000004">
    <property type="entry name" value="Peroxisome biogenesis factor 1"/>
    <property type="match status" value="1"/>
</dbReference>
<dbReference type="GO" id="GO:0005829">
    <property type="term" value="C:cytosol"/>
    <property type="evidence" value="ECO:0007669"/>
    <property type="project" value="TreeGrafter"/>
</dbReference>
<name>H3AQD0_LATCH</name>
<sequence length="1292" mass="141913">ALARKMLSDSGCFAVALKFTNSKNCFVYLPSHLVSQLHLQEGQAVELSWDFRRSAFLSWVRHAGFCDEKEIGINRHLGEKLGLTDGEEVLLRACTQVSSCLQVVVEPLTADDWEILELHSSSLETHLLDQIRIVFPQAVFPVWVEQHTLIYIKVGSLIPAATYGRLEPLTELLVSPKLRGSASVSSHPPSSKGTGLNRRARKSNLNHGYVEKHSPRQTFQESRATESCDSRGSDRSRDVPRPSLLSGFWSFVSQAFYGTSKEQQVLERDRLTSIENALRFLDTALVFRVCRSVPFHLDLKDSSAVSLVQTLPSSVCIFPWNQEFLDTEGSRAVTYGKLSKLLSPRQQKEETKQSLSMLDKRKAAETSGSTRQSATSQGQDDDSAASFVVKVLCYGFADLKTMKACSKNSTALHVGNVWIPEHLRQRVNIDLSAAVVIRPLEYIPLVPALVKLQPIETLLPDASEEELKSAFASWLQVSSTDNLPWLTAKTNSVSLLVKERVTEFAFSAEPSPGNVQTKSDGVFMLSPSLLQKTNIQQFFVVVVVARHTTLCRSIYPSLSLSVYNMKGVQETSSSAFEHINHSLLGSPLSRELASFTLGICHGALLLTGAKGSGKSTVARAICREAADKLDAHVEIIDCKALRGKRLENIRKKLKEAVAEAAWRQPSVVLLDDVDQVAGAALAPEQEQGPEAVLSRQLAQAVKDMVTEVTSQRNLISVIATSLSEQSLHSSLISAQGTHLFQWHRDIQPPNQEQRIELLRCVVRNKTNVGVETMQSLDLESLAKQTEGFVARDFAALVERAVHAFLSNNRDCTDQEFSLSTSDFQRALKGFLPSSLRNAELHKPENLSWDRVGGLREVKQLLVDTIQLPAKYPVLFANLPIRQRSGILLYGAPGTGKTLLAGVVAQESGMNFISIKGPELLSKYIGASEQAVRDIFSRAQAAKPCILFFDEFDSLAPRRGHDNTGVTDRVVNQLLTQLDGVEGLHGVYVIAATSRPDLIDPALLRPGRLDKSVYCPPSDKVARLEILKALSQSLPLGDDVDLQQIAVLAECYTGADVKALLYNAQLEAVHSSQAVAGPQDAGLGSDSDGSLSSMIFLNNSSGSDDSTGDPEGGLEQSLVYLDTSELLPEDPQQNIWRLYFGSSYESELENGVASGMNSQCQSGPNSMTHELTGTSIRDTVSSHPPAFMASLQEGFQELSQEQMEQLRAEIGTIKANCKNRTMEDMSLNQTVQTKTSLTVCQSHLLTALTTTRPSISQDEWKKWTDLYSNFQRSQDGKDQGGFTLRAGQKVTLA</sequence>
<dbReference type="InterPro" id="IPR003959">
    <property type="entry name" value="ATPase_AAA_core"/>
</dbReference>
<dbReference type="InterPro" id="IPR015342">
    <property type="entry name" value="PEX1-N_C-lobe"/>
</dbReference>
<comment type="subcellular location">
    <subcellularLocation>
        <location evidence="1">Membrane</location>
    </subcellularLocation>
</comment>
<evidence type="ECO:0000256" key="12">
    <source>
        <dbReference type="ARBA" id="ARBA00048778"/>
    </source>
</evidence>